<dbReference type="SUPFAM" id="SSF53335">
    <property type="entry name" value="S-adenosyl-L-methionine-dependent methyltransferases"/>
    <property type="match status" value="1"/>
</dbReference>
<gene>
    <name evidence="1" type="ORF">PHLCEN_2v4241</name>
</gene>
<dbReference type="Proteomes" id="UP000186601">
    <property type="component" value="Unassembled WGS sequence"/>
</dbReference>
<dbReference type="InterPro" id="IPR050320">
    <property type="entry name" value="N5-glutamine_MTase"/>
</dbReference>
<keyword evidence="2" id="KW-1185">Reference proteome</keyword>
<protein>
    <recommendedName>
        <fullName evidence="3">S-adenosyl-L-methionine-dependent methyltransferase</fullName>
    </recommendedName>
</protein>
<comment type="caution">
    <text evidence="1">The sequence shown here is derived from an EMBL/GenBank/DDBJ whole genome shotgun (WGS) entry which is preliminary data.</text>
</comment>
<dbReference type="Gene3D" id="3.40.50.150">
    <property type="entry name" value="Vaccinia Virus protein VP39"/>
    <property type="match status" value="1"/>
</dbReference>
<sequence length="253" mass="27706">MCNVGTQPFGVLNLLVRAPVLIPRPETEDWTMRLAQFIRPTPTKPVNLLDLCTGSGCIPLLLCRLWPPGSVRATGVDISQDAIQLSYDNARVSEVHVPSDNLPSPPTEPPIPAQNTFLPLLANIRDPAFARHSGLCPPFDVITSNPPYISREEYDNLPTSVRDFEDARALLGDPDPGHEQGCGLTFYHEIAQLVARDGFLSDNGILAVEVGQGQAKSVERILLDANMKATAIWKDPWEIERVVVASKDPARLS</sequence>
<organism evidence="1 2">
    <name type="scientific">Hermanssonia centrifuga</name>
    <dbReference type="NCBI Taxonomy" id="98765"/>
    <lineage>
        <taxon>Eukaryota</taxon>
        <taxon>Fungi</taxon>
        <taxon>Dikarya</taxon>
        <taxon>Basidiomycota</taxon>
        <taxon>Agaricomycotina</taxon>
        <taxon>Agaricomycetes</taxon>
        <taxon>Polyporales</taxon>
        <taxon>Meruliaceae</taxon>
        <taxon>Hermanssonia</taxon>
    </lineage>
</organism>
<proteinExistence type="predicted"/>
<dbReference type="PANTHER" id="PTHR18895:SF74">
    <property type="entry name" value="MTRF1L RELEASE FACTOR GLUTAMINE METHYLTRANSFERASE"/>
    <property type="match status" value="1"/>
</dbReference>
<dbReference type="AlphaFoldDB" id="A0A2R6PYU0"/>
<evidence type="ECO:0008006" key="3">
    <source>
        <dbReference type="Google" id="ProtNLM"/>
    </source>
</evidence>
<dbReference type="PANTHER" id="PTHR18895">
    <property type="entry name" value="HEMK METHYLTRANSFERASE"/>
    <property type="match status" value="1"/>
</dbReference>
<dbReference type="EMBL" id="MLYV02000429">
    <property type="protein sequence ID" value="PSR98921.1"/>
    <property type="molecule type" value="Genomic_DNA"/>
</dbReference>
<dbReference type="GO" id="GO:0005739">
    <property type="term" value="C:mitochondrion"/>
    <property type="evidence" value="ECO:0007669"/>
    <property type="project" value="TreeGrafter"/>
</dbReference>
<name>A0A2R6PYU0_9APHY</name>
<dbReference type="CDD" id="cd02440">
    <property type="entry name" value="AdoMet_MTases"/>
    <property type="match status" value="1"/>
</dbReference>
<evidence type="ECO:0000313" key="2">
    <source>
        <dbReference type="Proteomes" id="UP000186601"/>
    </source>
</evidence>
<dbReference type="InterPro" id="IPR029063">
    <property type="entry name" value="SAM-dependent_MTases_sf"/>
</dbReference>
<evidence type="ECO:0000313" key="1">
    <source>
        <dbReference type="EMBL" id="PSR98921.1"/>
    </source>
</evidence>
<reference evidence="1 2" key="1">
    <citation type="submission" date="2018-02" db="EMBL/GenBank/DDBJ databases">
        <title>Genome sequence of the basidiomycete white-rot fungus Phlebia centrifuga.</title>
        <authorList>
            <person name="Granchi Z."/>
            <person name="Peng M."/>
            <person name="de Vries R.P."/>
            <person name="Hilden K."/>
            <person name="Makela M.R."/>
            <person name="Grigoriev I."/>
            <person name="Riley R."/>
        </authorList>
    </citation>
    <scope>NUCLEOTIDE SEQUENCE [LARGE SCALE GENOMIC DNA]</scope>
    <source>
        <strain evidence="1 2">FBCC195</strain>
    </source>
</reference>
<dbReference type="STRING" id="98765.A0A2R6PYU0"/>
<accession>A0A2R6PYU0</accession>
<dbReference type="OrthoDB" id="269872at2759"/>